<dbReference type="AlphaFoldDB" id="A0A8D8ETR1"/>
<accession>A0A8D8ETR1</accession>
<feature type="region of interest" description="Disordered" evidence="1">
    <location>
        <begin position="74"/>
        <end position="93"/>
    </location>
</feature>
<protein>
    <submittedName>
        <fullName evidence="2">(northern house mosquito) hypothetical protein</fullName>
    </submittedName>
</protein>
<evidence type="ECO:0000256" key="1">
    <source>
        <dbReference type="SAM" id="MobiDB-lite"/>
    </source>
</evidence>
<name>A0A8D8ETR1_CULPI</name>
<proteinExistence type="predicted"/>
<organism evidence="2">
    <name type="scientific">Culex pipiens</name>
    <name type="common">House mosquito</name>
    <dbReference type="NCBI Taxonomy" id="7175"/>
    <lineage>
        <taxon>Eukaryota</taxon>
        <taxon>Metazoa</taxon>
        <taxon>Ecdysozoa</taxon>
        <taxon>Arthropoda</taxon>
        <taxon>Hexapoda</taxon>
        <taxon>Insecta</taxon>
        <taxon>Pterygota</taxon>
        <taxon>Neoptera</taxon>
        <taxon>Endopterygota</taxon>
        <taxon>Diptera</taxon>
        <taxon>Nematocera</taxon>
        <taxon>Culicoidea</taxon>
        <taxon>Culicidae</taxon>
        <taxon>Culicinae</taxon>
        <taxon>Culicini</taxon>
        <taxon>Culex</taxon>
        <taxon>Culex</taxon>
    </lineage>
</organism>
<evidence type="ECO:0000313" key="2">
    <source>
        <dbReference type="EMBL" id="CAG6445903.1"/>
    </source>
</evidence>
<dbReference type="EMBL" id="HBUE01005772">
    <property type="protein sequence ID" value="CAG6445903.1"/>
    <property type="molecule type" value="Transcribed_RNA"/>
</dbReference>
<reference evidence="2" key="1">
    <citation type="submission" date="2021-05" db="EMBL/GenBank/DDBJ databases">
        <authorList>
            <person name="Alioto T."/>
            <person name="Alioto T."/>
            <person name="Gomez Garrido J."/>
        </authorList>
    </citation>
    <scope>NUCLEOTIDE SEQUENCE</scope>
</reference>
<sequence>MRLPGKCPPLVAFPQLEWEALGCGQCRHQGNGILDQQPRIGQAPQNDPLGPAEARHVLLRHLPRDGGTVLLPGRVHPGQDVPEGVPGTGPRTALPHRVQRQQLGFHADLSELAN</sequence>